<sequence length="416" mass="43935">MDSSTFRRNASRLAALSFVLLSLGCATGSLSRGTASDGTDDTTDFDALRRRPHPRRDAGATSDAGPVVVADAGSTPAPIDSGVRDSGVRDSGVIVARDAGSTTPAVDAGTDAGTPPTTPTAWRPFGASSPWNTRIASNVAIRPDSAQLIEHLRTSTRWPGLGVNVRPWGIPMYSASSSTPLVRVVASLSNEGENRTFWWPVPAGAESDPEADGHLLIVDRATGREYDFWNGRRQADGSWTCSLCATADMNGTGVRPPKGGSTPWYESHGSRACGFPLAAGLITAEEMRAGRIDHALAIAYPGIRQRWFRSPASTGHPANGIVSPDRGIPCGGRIQLDPSVNVDALGLTPSARIIARALQEYGAYVGDYSESISLYADGSPEARAAWDSGLLDEASVNRIPIERLRVVEWGTLISDG</sequence>
<accession>A0A0F6YKW3</accession>
<dbReference type="AlphaFoldDB" id="A0A0F6YKW3"/>
<feature type="region of interest" description="Disordered" evidence="1">
    <location>
        <begin position="30"/>
        <end position="128"/>
    </location>
</feature>
<dbReference type="RefSeq" id="WP_053236237.1">
    <property type="nucleotide sequence ID" value="NZ_CP011125.1"/>
</dbReference>
<dbReference type="OrthoDB" id="5560112at2"/>
<feature type="compositionally biased region" description="Low complexity" evidence="1">
    <location>
        <begin position="107"/>
        <end position="121"/>
    </location>
</feature>
<dbReference type="KEGG" id="samy:DB32_006312"/>
<evidence type="ECO:0000313" key="3">
    <source>
        <dbReference type="EMBL" id="AKF09163.1"/>
    </source>
</evidence>
<dbReference type="Proteomes" id="UP000034883">
    <property type="component" value="Chromosome"/>
</dbReference>
<keyword evidence="4" id="KW-1185">Reference proteome</keyword>
<proteinExistence type="predicted"/>
<evidence type="ECO:0000256" key="1">
    <source>
        <dbReference type="SAM" id="MobiDB-lite"/>
    </source>
</evidence>
<feature type="signal peptide" evidence="2">
    <location>
        <begin position="1"/>
        <end position="31"/>
    </location>
</feature>
<keyword evidence="2" id="KW-0732">Signal</keyword>
<name>A0A0F6YKW3_9BACT</name>
<feature type="chain" id="PRO_5002512407" evidence="2">
    <location>
        <begin position="32"/>
        <end position="416"/>
    </location>
</feature>
<evidence type="ECO:0000256" key="2">
    <source>
        <dbReference type="SAM" id="SignalP"/>
    </source>
</evidence>
<gene>
    <name evidence="3" type="ORF">DB32_006312</name>
</gene>
<dbReference type="EMBL" id="CP011125">
    <property type="protein sequence ID" value="AKF09163.1"/>
    <property type="molecule type" value="Genomic_DNA"/>
</dbReference>
<dbReference type="STRING" id="927083.DB32_006312"/>
<protein>
    <submittedName>
        <fullName evidence="3">Uncharacterized protein</fullName>
    </submittedName>
</protein>
<reference evidence="3 4" key="1">
    <citation type="submission" date="2015-03" db="EMBL/GenBank/DDBJ databases">
        <title>Genome assembly of Sandaracinus amylolyticus DSM 53668.</title>
        <authorList>
            <person name="Sharma G."/>
            <person name="Subramanian S."/>
        </authorList>
    </citation>
    <scope>NUCLEOTIDE SEQUENCE [LARGE SCALE GENOMIC DNA]</scope>
    <source>
        <strain evidence="3 4">DSM 53668</strain>
    </source>
</reference>
<organism evidence="3 4">
    <name type="scientific">Sandaracinus amylolyticus</name>
    <dbReference type="NCBI Taxonomy" id="927083"/>
    <lineage>
        <taxon>Bacteria</taxon>
        <taxon>Pseudomonadati</taxon>
        <taxon>Myxococcota</taxon>
        <taxon>Polyangia</taxon>
        <taxon>Polyangiales</taxon>
        <taxon>Sandaracinaceae</taxon>
        <taxon>Sandaracinus</taxon>
    </lineage>
</organism>
<dbReference type="PROSITE" id="PS51257">
    <property type="entry name" value="PROKAR_LIPOPROTEIN"/>
    <property type="match status" value="1"/>
</dbReference>
<evidence type="ECO:0000313" key="4">
    <source>
        <dbReference type="Proteomes" id="UP000034883"/>
    </source>
</evidence>